<proteinExistence type="predicted"/>
<name>A0A4P9ZWH4_9FUNG</name>
<dbReference type="PROSITE" id="PS51294">
    <property type="entry name" value="HTH_MYB"/>
    <property type="match status" value="2"/>
</dbReference>
<feature type="domain" description="HTH myb-type" evidence="3">
    <location>
        <begin position="139"/>
        <end position="186"/>
    </location>
</feature>
<feature type="domain" description="Myb-like" evidence="2">
    <location>
        <begin position="139"/>
        <end position="182"/>
    </location>
</feature>
<dbReference type="Pfam" id="PF00249">
    <property type="entry name" value="Myb_DNA-binding"/>
    <property type="match status" value="2"/>
</dbReference>
<reference evidence="5" key="1">
    <citation type="journal article" date="2018" name="Nat. Microbiol.">
        <title>Leveraging single-cell genomics to expand the fungal tree of life.</title>
        <authorList>
            <person name="Ahrendt S.R."/>
            <person name="Quandt C.A."/>
            <person name="Ciobanu D."/>
            <person name="Clum A."/>
            <person name="Salamov A."/>
            <person name="Andreopoulos B."/>
            <person name="Cheng J.F."/>
            <person name="Woyke T."/>
            <person name="Pelin A."/>
            <person name="Henrissat B."/>
            <person name="Reynolds N.K."/>
            <person name="Benny G.L."/>
            <person name="Smith M.E."/>
            <person name="James T.Y."/>
            <person name="Grigoriev I.V."/>
        </authorList>
    </citation>
    <scope>NUCLEOTIDE SEQUENCE [LARGE SCALE GENOMIC DNA]</scope>
    <source>
        <strain evidence="5">RSA 468</strain>
    </source>
</reference>
<evidence type="ECO:0000313" key="4">
    <source>
        <dbReference type="EMBL" id="RKP37212.1"/>
    </source>
</evidence>
<dbReference type="EMBL" id="ML002525">
    <property type="protein sequence ID" value="RKP37212.1"/>
    <property type="molecule type" value="Genomic_DNA"/>
</dbReference>
<dbReference type="InterPro" id="IPR017930">
    <property type="entry name" value="Myb_dom"/>
</dbReference>
<evidence type="ECO:0000256" key="1">
    <source>
        <dbReference type="ARBA" id="ARBA00023242"/>
    </source>
</evidence>
<keyword evidence="5" id="KW-1185">Reference proteome</keyword>
<evidence type="ECO:0000259" key="2">
    <source>
        <dbReference type="PROSITE" id="PS50090"/>
    </source>
</evidence>
<evidence type="ECO:0000313" key="5">
    <source>
        <dbReference type="Proteomes" id="UP000268162"/>
    </source>
</evidence>
<dbReference type="SMART" id="SM00717">
    <property type="entry name" value="SANT"/>
    <property type="match status" value="2"/>
</dbReference>
<keyword evidence="1" id="KW-0539">Nucleus</keyword>
<dbReference type="CDD" id="cd00167">
    <property type="entry name" value="SANT"/>
    <property type="match status" value="2"/>
</dbReference>
<dbReference type="InterPro" id="IPR009057">
    <property type="entry name" value="Homeodomain-like_sf"/>
</dbReference>
<evidence type="ECO:0000259" key="3">
    <source>
        <dbReference type="PROSITE" id="PS51294"/>
    </source>
</evidence>
<feature type="domain" description="Myb-like" evidence="2">
    <location>
        <begin position="25"/>
        <end position="76"/>
    </location>
</feature>
<feature type="domain" description="HTH myb-type" evidence="3">
    <location>
        <begin position="33"/>
        <end position="80"/>
    </location>
</feature>
<dbReference type="PANTHER" id="PTHR12802:SF41">
    <property type="entry name" value="BRAHMA ASSOCIATED PROTEIN 155 KDA"/>
    <property type="match status" value="1"/>
</dbReference>
<sequence length="299" mass="34542">MAVDEEITPESLDQFIEWERTAVDTPPADQVLWTLEESLRLVEAVEKYGTASWNVIAAHIKTKTAEACRSRKQRLDEWTHPSPPLTEAFMEELDQRMRQFNSDWDQVKAFYPDRGDSARLRQQYWAWRQRVRLPHNRVWSNADVDCLRVAVAQLGYHRWLDVADRVGTKSAEQCKTKWHKLADPPSSIVTVTATATATDTTVAALRPPAIDEYVHLLFYLAVYHPHKIRSALPSILEWLPAPYQCHALAPEVDIHWKRVSRWLPTPNTELRLKRIVQKVPKLLANCTLAFVNLTLPPRN</sequence>
<accession>A0A4P9ZWH4</accession>
<dbReference type="STRING" id="215637.A0A4P9ZWH4"/>
<dbReference type="Gene3D" id="1.10.10.60">
    <property type="entry name" value="Homeodomain-like"/>
    <property type="match status" value="2"/>
</dbReference>
<dbReference type="AlphaFoldDB" id="A0A4P9ZWH4"/>
<dbReference type="PROSITE" id="PS50090">
    <property type="entry name" value="MYB_LIKE"/>
    <property type="match status" value="2"/>
</dbReference>
<dbReference type="InterPro" id="IPR001005">
    <property type="entry name" value="SANT/Myb"/>
</dbReference>
<organism evidence="4 5">
    <name type="scientific">Dimargaris cristalligena</name>
    <dbReference type="NCBI Taxonomy" id="215637"/>
    <lineage>
        <taxon>Eukaryota</taxon>
        <taxon>Fungi</taxon>
        <taxon>Fungi incertae sedis</taxon>
        <taxon>Zoopagomycota</taxon>
        <taxon>Kickxellomycotina</taxon>
        <taxon>Dimargaritomycetes</taxon>
        <taxon>Dimargaritales</taxon>
        <taxon>Dimargaritaceae</taxon>
        <taxon>Dimargaris</taxon>
    </lineage>
</organism>
<dbReference type="PANTHER" id="PTHR12802">
    <property type="entry name" value="SWI/SNF COMPLEX-RELATED"/>
    <property type="match status" value="1"/>
</dbReference>
<dbReference type="SUPFAM" id="SSF46689">
    <property type="entry name" value="Homeodomain-like"/>
    <property type="match status" value="2"/>
</dbReference>
<dbReference type="Proteomes" id="UP000268162">
    <property type="component" value="Unassembled WGS sequence"/>
</dbReference>
<protein>
    <recommendedName>
        <fullName evidence="6">Homeodomain-like protein</fullName>
    </recommendedName>
</protein>
<gene>
    <name evidence="4" type="ORF">BJ085DRAFT_31251</name>
</gene>
<evidence type="ECO:0008006" key="6">
    <source>
        <dbReference type="Google" id="ProtNLM"/>
    </source>
</evidence>